<dbReference type="Gene3D" id="2.60.40.2090">
    <property type="match status" value="1"/>
</dbReference>
<dbReference type="InterPro" id="IPR014941">
    <property type="entry name" value="FimB/Mfa2/Mfa3"/>
</dbReference>
<dbReference type="GO" id="GO:0009279">
    <property type="term" value="C:cell outer membrane"/>
    <property type="evidence" value="ECO:0007669"/>
    <property type="project" value="UniProtKB-SubCell"/>
</dbReference>
<keyword evidence="4" id="KW-0472">Membrane</keyword>
<keyword evidence="7" id="KW-0449">Lipoprotein</keyword>
<keyword evidence="3" id="KW-0732">Signal</keyword>
<proteinExistence type="inferred from homology"/>
<dbReference type="AlphaFoldDB" id="A0A5M5PSQ4"/>
<organism evidence="8 9">
    <name type="scientific">Bacteroides fragilis</name>
    <dbReference type="NCBI Taxonomy" id="817"/>
    <lineage>
        <taxon>Bacteria</taxon>
        <taxon>Pseudomonadati</taxon>
        <taxon>Bacteroidota</taxon>
        <taxon>Bacteroidia</taxon>
        <taxon>Bacteroidales</taxon>
        <taxon>Bacteroidaceae</taxon>
        <taxon>Bacteroides</taxon>
    </lineage>
</organism>
<protein>
    <submittedName>
        <fullName evidence="8">FimB/Mfa2 family fimbrial subunit</fullName>
    </submittedName>
</protein>
<name>A0A5M5PSQ4_BACFG</name>
<evidence type="ECO:0000256" key="3">
    <source>
        <dbReference type="ARBA" id="ARBA00022729"/>
    </source>
</evidence>
<sequence>MPSMYILPISTYDVPSGESDPLIADFSVMKLEKEREPRLRITDRTGTVRYDENFIGKLLGMNPDINFEYNHDFTIEISFNNYLPISIKINGWEVVVEEI</sequence>
<evidence type="ECO:0000256" key="7">
    <source>
        <dbReference type="ARBA" id="ARBA00023288"/>
    </source>
</evidence>
<dbReference type="Proteomes" id="UP000479773">
    <property type="component" value="Unassembled WGS sequence"/>
</dbReference>
<comment type="caution">
    <text evidence="8">The sequence shown here is derived from an EMBL/GenBank/DDBJ whole genome shotgun (WGS) entry which is preliminary data.</text>
</comment>
<reference evidence="8 9" key="1">
    <citation type="journal article" date="2019" name="Nat. Med.">
        <title>A library of human gut bacterial isolates paired with longitudinal multiomics data enables mechanistic microbiome research.</title>
        <authorList>
            <person name="Poyet M."/>
            <person name="Groussin M."/>
            <person name="Gibbons S.M."/>
            <person name="Avila-Pacheco J."/>
            <person name="Jiang X."/>
            <person name="Kearney S.M."/>
            <person name="Perrotta A.R."/>
            <person name="Berdy B."/>
            <person name="Zhao S."/>
            <person name="Lieberman T.D."/>
            <person name="Swanson P.K."/>
            <person name="Smith M."/>
            <person name="Roesemann S."/>
            <person name="Alexander J.E."/>
            <person name="Rich S.A."/>
            <person name="Livny J."/>
            <person name="Vlamakis H."/>
            <person name="Clish C."/>
            <person name="Bullock K."/>
            <person name="Deik A."/>
            <person name="Scott J."/>
            <person name="Pierce K.A."/>
            <person name="Xavier R.J."/>
            <person name="Alm E.J."/>
        </authorList>
    </citation>
    <scope>NUCLEOTIDE SEQUENCE [LARGE SCALE GENOMIC DNA]</scope>
    <source>
        <strain evidence="8 9">BIOML-A106</strain>
    </source>
</reference>
<comment type="subcellular location">
    <subcellularLocation>
        <location evidence="1">Cell outer membrane</location>
    </subcellularLocation>
</comment>
<dbReference type="Pfam" id="PF08842">
    <property type="entry name" value="Mfa2"/>
    <property type="match status" value="1"/>
</dbReference>
<evidence type="ECO:0000256" key="1">
    <source>
        <dbReference type="ARBA" id="ARBA00004442"/>
    </source>
</evidence>
<evidence type="ECO:0000313" key="9">
    <source>
        <dbReference type="Proteomes" id="UP000479773"/>
    </source>
</evidence>
<comment type="similarity">
    <text evidence="2">Belongs to the bacteroidetes fimbrillin superfamily. FimB/Mfa2 family.</text>
</comment>
<keyword evidence="5" id="KW-0564">Palmitate</keyword>
<gene>
    <name evidence="8" type="ORF">F3B44_05500</name>
</gene>
<keyword evidence="6" id="KW-0998">Cell outer membrane</keyword>
<evidence type="ECO:0000256" key="5">
    <source>
        <dbReference type="ARBA" id="ARBA00023139"/>
    </source>
</evidence>
<evidence type="ECO:0000256" key="4">
    <source>
        <dbReference type="ARBA" id="ARBA00023136"/>
    </source>
</evidence>
<dbReference type="EMBL" id="VWEQ01000003">
    <property type="protein sequence ID" value="KAA4755457.1"/>
    <property type="molecule type" value="Genomic_DNA"/>
</dbReference>
<evidence type="ECO:0000256" key="2">
    <source>
        <dbReference type="ARBA" id="ARBA00007248"/>
    </source>
</evidence>
<accession>A0A5M5PSQ4</accession>
<evidence type="ECO:0000313" key="8">
    <source>
        <dbReference type="EMBL" id="KAA4755457.1"/>
    </source>
</evidence>
<evidence type="ECO:0000256" key="6">
    <source>
        <dbReference type="ARBA" id="ARBA00023237"/>
    </source>
</evidence>